<dbReference type="RefSeq" id="WP_259504420.1">
    <property type="nucleotide sequence ID" value="NZ_JANLCM010000001.1"/>
</dbReference>
<keyword evidence="2" id="KW-0677">Repeat</keyword>
<evidence type="ECO:0000259" key="5">
    <source>
        <dbReference type="PROSITE" id="PS50893"/>
    </source>
</evidence>
<dbReference type="InterPro" id="IPR027417">
    <property type="entry name" value="P-loop_NTPase"/>
</dbReference>
<dbReference type="PROSITE" id="PS50893">
    <property type="entry name" value="ABC_TRANSPORTER_2"/>
    <property type="match status" value="1"/>
</dbReference>
<keyword evidence="4" id="KW-0067">ATP-binding</keyword>
<keyword evidence="7" id="KW-1185">Reference proteome</keyword>
<dbReference type="PANTHER" id="PTHR43790">
    <property type="entry name" value="CARBOHYDRATE TRANSPORT ATP-BINDING PROTEIN MG119-RELATED"/>
    <property type="match status" value="1"/>
</dbReference>
<dbReference type="InterPro" id="IPR003439">
    <property type="entry name" value="ABC_transporter-like_ATP-bd"/>
</dbReference>
<accession>A0ABT2GKT4</accession>
<dbReference type="Proteomes" id="UP001165584">
    <property type="component" value="Unassembled WGS sequence"/>
</dbReference>
<organism evidence="6 7">
    <name type="scientific">Herbiconiux aconitum</name>
    <dbReference type="NCBI Taxonomy" id="2970913"/>
    <lineage>
        <taxon>Bacteria</taxon>
        <taxon>Bacillati</taxon>
        <taxon>Actinomycetota</taxon>
        <taxon>Actinomycetes</taxon>
        <taxon>Micrococcales</taxon>
        <taxon>Microbacteriaceae</taxon>
        <taxon>Herbiconiux</taxon>
    </lineage>
</organism>
<evidence type="ECO:0000256" key="1">
    <source>
        <dbReference type="ARBA" id="ARBA00022448"/>
    </source>
</evidence>
<reference evidence="6" key="1">
    <citation type="submission" date="2022-08" db="EMBL/GenBank/DDBJ databases">
        <authorList>
            <person name="Deng Y."/>
            <person name="Han X.-F."/>
            <person name="Zhang Y.-Q."/>
        </authorList>
    </citation>
    <scope>NUCLEOTIDE SEQUENCE</scope>
    <source>
        <strain evidence="6">CPCC 205763</strain>
    </source>
</reference>
<dbReference type="EMBL" id="JANLCM010000001">
    <property type="protein sequence ID" value="MCS5716832.1"/>
    <property type="molecule type" value="Genomic_DNA"/>
</dbReference>
<name>A0ABT2GKT4_9MICO</name>
<dbReference type="Gene3D" id="3.40.50.300">
    <property type="entry name" value="P-loop containing nucleotide triphosphate hydrolases"/>
    <property type="match status" value="2"/>
</dbReference>
<proteinExistence type="predicted"/>
<dbReference type="PANTHER" id="PTHR43790:SF9">
    <property type="entry name" value="GALACTOFURANOSE TRANSPORTER ATP-BINDING PROTEIN YTFR"/>
    <property type="match status" value="1"/>
</dbReference>
<sequence length="505" mass="52140">MSSGMSNPTDGGVQFTLATGDVIGAAAGELVAVCGENGSGLDVVLREVTDRIVAGGTASAASAGGMPATALIGIRRGISPNFDVAENVFLGNERKKRLGPFPLGIDWEGTRAATAEILKGLGSELTPGMRARELGEYDRLIVELARALARSATSIVLDEPAARLGEADTGRFFRVLRSVLDRGVAVLVLTQKPRQALGYADRLVVVRDSAVVAEHPRSEWADGAAAAERVRAHILRELVDRQPGVAAERELASAEQAATRPELLRITDWSAHDPLDPDALLVDGADLVVHAGEIVGIAGLRRAGAQALLLSVYGNSAGTRPSGTASVRGAVVKTETVEQAIAAGLFFASTDAPQYRVRFVGGIAVPVSSSKLPGLVKAGLVDRDSDLGPGDGWGGKLLGAVRSLSREGSQGDQIRGLVKEFAASDRQVLLLGDPTAGATPAERAEVHAGLARIARSGKAVVIASTDLAELLGVCDRVIGMSAGRVTGEVPGASDPALLAALIVRD</sequence>
<dbReference type="SUPFAM" id="SSF52540">
    <property type="entry name" value="P-loop containing nucleoside triphosphate hydrolases"/>
    <property type="match status" value="2"/>
</dbReference>
<dbReference type="InterPro" id="IPR050107">
    <property type="entry name" value="ABC_carbohydrate_import_ATPase"/>
</dbReference>
<evidence type="ECO:0000256" key="3">
    <source>
        <dbReference type="ARBA" id="ARBA00022741"/>
    </source>
</evidence>
<gene>
    <name evidence="6" type="ORF">N1027_01645</name>
</gene>
<comment type="caution">
    <text evidence="6">The sequence shown here is derived from an EMBL/GenBank/DDBJ whole genome shotgun (WGS) entry which is preliminary data.</text>
</comment>
<evidence type="ECO:0000256" key="4">
    <source>
        <dbReference type="ARBA" id="ARBA00022840"/>
    </source>
</evidence>
<evidence type="ECO:0000256" key="2">
    <source>
        <dbReference type="ARBA" id="ARBA00022737"/>
    </source>
</evidence>
<protein>
    <recommendedName>
        <fullName evidence="5">ABC transporter domain-containing protein</fullName>
    </recommendedName>
</protein>
<feature type="domain" description="ABC transporter" evidence="5">
    <location>
        <begin position="3"/>
        <end position="233"/>
    </location>
</feature>
<evidence type="ECO:0000313" key="7">
    <source>
        <dbReference type="Proteomes" id="UP001165584"/>
    </source>
</evidence>
<keyword evidence="1" id="KW-0813">Transport</keyword>
<evidence type="ECO:0000313" key="6">
    <source>
        <dbReference type="EMBL" id="MCS5716832.1"/>
    </source>
</evidence>
<keyword evidence="3" id="KW-0547">Nucleotide-binding</keyword>